<dbReference type="InterPro" id="IPR031887">
    <property type="entry name" value="SDCCAG8"/>
</dbReference>
<dbReference type="STRING" id="32507.ENSNBRP00000017819"/>
<dbReference type="PANTHER" id="PTHR34343">
    <property type="entry name" value="SEROLOGICALLY DEFINED COLON CANCER ANTIGEN 8"/>
    <property type="match status" value="1"/>
</dbReference>
<feature type="coiled-coil region" evidence="1">
    <location>
        <begin position="314"/>
        <end position="412"/>
    </location>
</feature>
<dbReference type="Bgee" id="ENSNBRG00000013726">
    <property type="expression patterns" value="Expressed in testis and 4 other cell types or tissues"/>
</dbReference>
<feature type="coiled-coil region" evidence="1">
    <location>
        <begin position="63"/>
        <end position="97"/>
    </location>
</feature>
<proteinExistence type="predicted"/>
<keyword evidence="2" id="KW-0732">Signal</keyword>
<keyword evidence="1" id="KW-0175">Coiled coil</keyword>
<dbReference type="GO" id="GO:0005814">
    <property type="term" value="C:centriole"/>
    <property type="evidence" value="ECO:0007669"/>
    <property type="project" value="TreeGrafter"/>
</dbReference>
<feature type="coiled-coil region" evidence="1">
    <location>
        <begin position="147"/>
        <end position="181"/>
    </location>
</feature>
<organism evidence="3 4">
    <name type="scientific">Neolamprologus brichardi</name>
    <name type="common">Fairy cichlid</name>
    <name type="synonym">Lamprologus brichardi</name>
    <dbReference type="NCBI Taxonomy" id="32507"/>
    <lineage>
        <taxon>Eukaryota</taxon>
        <taxon>Metazoa</taxon>
        <taxon>Chordata</taxon>
        <taxon>Craniata</taxon>
        <taxon>Vertebrata</taxon>
        <taxon>Euteleostomi</taxon>
        <taxon>Actinopterygii</taxon>
        <taxon>Neopterygii</taxon>
        <taxon>Teleostei</taxon>
        <taxon>Neoteleostei</taxon>
        <taxon>Acanthomorphata</taxon>
        <taxon>Ovalentaria</taxon>
        <taxon>Cichlomorphae</taxon>
        <taxon>Cichliformes</taxon>
        <taxon>Cichlidae</taxon>
        <taxon>African cichlids</taxon>
        <taxon>Pseudocrenilabrinae</taxon>
        <taxon>Lamprologini</taxon>
        <taxon>Neolamprologus</taxon>
    </lineage>
</organism>
<dbReference type="Pfam" id="PF15964">
    <property type="entry name" value="CCCAP"/>
    <property type="match status" value="3"/>
</dbReference>
<dbReference type="GO" id="GO:0005813">
    <property type="term" value="C:centrosome"/>
    <property type="evidence" value="ECO:0007669"/>
    <property type="project" value="InterPro"/>
</dbReference>
<dbReference type="GO" id="GO:0043009">
    <property type="term" value="P:chordate embryonic development"/>
    <property type="evidence" value="ECO:0007669"/>
    <property type="project" value="Ensembl"/>
</dbReference>
<dbReference type="PANTHER" id="PTHR34343:SF1">
    <property type="entry name" value="SEROLOGICALLY DEFINED COLON CANCER ANTIGEN 8"/>
    <property type="match status" value="1"/>
</dbReference>
<accession>A0A3Q4MRT1</accession>
<evidence type="ECO:0000256" key="2">
    <source>
        <dbReference type="SAM" id="SignalP"/>
    </source>
</evidence>
<feature type="chain" id="PRO_5018651046" evidence="2">
    <location>
        <begin position="20"/>
        <end position="587"/>
    </location>
</feature>
<protein>
    <submittedName>
        <fullName evidence="3">SHH signaling and ciliogenesis regulator sdccag8</fullName>
    </submittedName>
</protein>
<evidence type="ECO:0000313" key="3">
    <source>
        <dbReference type="Ensembl" id="ENSNBRP00000017819.1"/>
    </source>
</evidence>
<dbReference type="GO" id="GO:0030010">
    <property type="term" value="P:establishment of cell polarity"/>
    <property type="evidence" value="ECO:0007669"/>
    <property type="project" value="TreeGrafter"/>
</dbReference>
<dbReference type="OMA" id="SQEKMYT"/>
<dbReference type="Ensembl" id="ENSNBRT00000018298.1">
    <property type="protein sequence ID" value="ENSNBRP00000017819.1"/>
    <property type="gene ID" value="ENSNBRG00000013726.1"/>
</dbReference>
<dbReference type="AlphaFoldDB" id="A0A3Q4MRT1"/>
<keyword evidence="4" id="KW-1185">Reference proteome</keyword>
<sequence length="587" mass="66625">MCLCTYLFFMSFVVNQLKSLLLKQGREIPTPVSPSKKQSPSKGMSSLPAFQDLVPVFHKSEYIQHLEAEVKFCKEELQGMKQRIRVVVMENEKLRSELKAKAVDESLKDYTIRNSTVICACVKIIGLIFVFVKMVMHVTMKAHSDVCAHQEKLKVIYQAQMESLEAQVISLRKDLSVSQKECEEVKLRLRHREKQAADALKADGAPRVAGLCLKCAQHEAVLAGTHTNLHVQAIDRLTKERDELLVALHAVRTSQQETQQREWSACLQVKQAVEMAEEANLQKARVREASTHTTFHDAAVKWALKWCTVFVCQVSGLSQRVAELEGQLDRALRDKSSLTSQLEDTLRTLTSREQENTTVCVDLRYQLSQATLKKQEAERELRELNAKTSRQMEKAAQEVERLSSELVGCRQHLEAVQKDGSQWQAEALSLAEQLANAQPFPSLITAGELDGLLSSQNSLIGRLKEECCNLGTKLEELAEKSRSELEQLALEKQHLEETVKNLRARCSDMEEQCVQHGRMHQRMKDRLQQLDRHCQSSAQQVCELLAKQNQLMQERNTLSEEMQSLRIELKLRGGPQSEQKVDTMAAD</sequence>
<dbReference type="GO" id="GO:0035148">
    <property type="term" value="P:tube formation"/>
    <property type="evidence" value="ECO:0007669"/>
    <property type="project" value="TreeGrafter"/>
</dbReference>
<dbReference type="GO" id="GO:0007098">
    <property type="term" value="P:centrosome cycle"/>
    <property type="evidence" value="ECO:0007669"/>
    <property type="project" value="InterPro"/>
</dbReference>
<evidence type="ECO:0000313" key="4">
    <source>
        <dbReference type="Proteomes" id="UP000261580"/>
    </source>
</evidence>
<dbReference type="GeneTree" id="ENSGT00940000164292"/>
<feature type="signal peptide" evidence="2">
    <location>
        <begin position="1"/>
        <end position="19"/>
    </location>
</feature>
<reference evidence="3" key="1">
    <citation type="submission" date="2025-08" db="UniProtKB">
        <authorList>
            <consortium name="Ensembl"/>
        </authorList>
    </citation>
    <scope>IDENTIFICATION</scope>
</reference>
<name>A0A3Q4MRT1_NEOBR</name>
<reference evidence="3" key="2">
    <citation type="submission" date="2025-09" db="UniProtKB">
        <authorList>
            <consortium name="Ensembl"/>
        </authorList>
    </citation>
    <scope>IDENTIFICATION</scope>
</reference>
<feature type="coiled-coil region" evidence="1">
    <location>
        <begin position="471"/>
        <end position="512"/>
    </location>
</feature>
<dbReference type="Proteomes" id="UP000261580">
    <property type="component" value="Unassembled WGS sequence"/>
</dbReference>
<dbReference type="GO" id="GO:0001764">
    <property type="term" value="P:neuron migration"/>
    <property type="evidence" value="ECO:0007669"/>
    <property type="project" value="TreeGrafter"/>
</dbReference>
<evidence type="ECO:0000256" key="1">
    <source>
        <dbReference type="SAM" id="Coils"/>
    </source>
</evidence>